<reference evidence="9" key="1">
    <citation type="submission" date="2022-07" db="EMBL/GenBank/DDBJ databases">
        <authorList>
            <person name="Trinca V."/>
            <person name="Uliana J.V.C."/>
            <person name="Torres T.T."/>
            <person name="Ward R.J."/>
            <person name="Monesi N."/>
        </authorList>
    </citation>
    <scope>NUCLEOTIDE SEQUENCE</scope>
    <source>
        <strain evidence="9">HSMRA1968</strain>
        <tissue evidence="9">Whole embryos</tissue>
    </source>
</reference>
<dbReference type="Pfam" id="PF01758">
    <property type="entry name" value="SBF"/>
    <property type="match status" value="1"/>
</dbReference>
<dbReference type="PANTHER" id="PTHR10361">
    <property type="entry name" value="SODIUM-BILE ACID COTRANSPORTER"/>
    <property type="match status" value="1"/>
</dbReference>
<keyword evidence="5 7" id="KW-1133">Transmembrane helix</keyword>
<feature type="transmembrane region" description="Helical" evidence="7">
    <location>
        <begin position="391"/>
        <end position="411"/>
    </location>
</feature>
<evidence type="ECO:0000256" key="6">
    <source>
        <dbReference type="ARBA" id="ARBA00023136"/>
    </source>
</evidence>
<dbReference type="GO" id="GO:0016020">
    <property type="term" value="C:membrane"/>
    <property type="evidence" value="ECO:0007669"/>
    <property type="project" value="UniProtKB-SubCell"/>
</dbReference>
<protein>
    <submittedName>
        <fullName evidence="9">Ileal sodium/bile acid cotransporter</fullName>
    </submittedName>
</protein>
<evidence type="ECO:0000256" key="8">
    <source>
        <dbReference type="SAM" id="SignalP"/>
    </source>
</evidence>
<evidence type="ECO:0000256" key="3">
    <source>
        <dbReference type="ARBA" id="ARBA00022692"/>
    </source>
</evidence>
<dbReference type="InterPro" id="IPR002657">
    <property type="entry name" value="BilAc:Na_symport/Acr3"/>
</dbReference>
<feature type="transmembrane region" description="Helical" evidence="7">
    <location>
        <begin position="134"/>
        <end position="154"/>
    </location>
</feature>
<evidence type="ECO:0000313" key="9">
    <source>
        <dbReference type="EMBL" id="KAJ6646720.1"/>
    </source>
</evidence>
<keyword evidence="8" id="KW-0732">Signal</keyword>
<evidence type="ECO:0000256" key="4">
    <source>
        <dbReference type="ARBA" id="ARBA00022847"/>
    </source>
</evidence>
<feature type="transmembrane region" description="Helical" evidence="7">
    <location>
        <begin position="166"/>
        <end position="192"/>
    </location>
</feature>
<accession>A0A9Q0S830</accession>
<feature type="transmembrane region" description="Helical" evidence="7">
    <location>
        <begin position="301"/>
        <end position="321"/>
    </location>
</feature>
<comment type="similarity">
    <text evidence="2">Belongs to the bile acid:sodium symporter (BASS) (TC 2.A.28) family.</text>
</comment>
<dbReference type="Proteomes" id="UP001151699">
    <property type="component" value="Chromosome A"/>
</dbReference>
<keyword evidence="6 7" id="KW-0472">Membrane</keyword>
<dbReference type="GO" id="GO:0015293">
    <property type="term" value="F:symporter activity"/>
    <property type="evidence" value="ECO:0007669"/>
    <property type="project" value="UniProtKB-KW"/>
</dbReference>
<evidence type="ECO:0000256" key="5">
    <source>
        <dbReference type="ARBA" id="ARBA00022989"/>
    </source>
</evidence>
<comment type="subcellular location">
    <subcellularLocation>
        <location evidence="1">Membrane</location>
        <topology evidence="1">Multi-pass membrane protein</topology>
    </subcellularLocation>
</comment>
<feature type="transmembrane region" description="Helical" evidence="7">
    <location>
        <begin position="267"/>
        <end position="289"/>
    </location>
</feature>
<feature type="signal peptide" evidence="8">
    <location>
        <begin position="1"/>
        <end position="24"/>
    </location>
</feature>
<dbReference type="InterPro" id="IPR038770">
    <property type="entry name" value="Na+/solute_symporter_sf"/>
</dbReference>
<keyword evidence="4" id="KW-0769">Symport</keyword>
<proteinExistence type="inferred from homology"/>
<dbReference type="Gene3D" id="1.20.1530.20">
    <property type="match status" value="1"/>
</dbReference>
<sequence length="463" mass="50549">MCPLFSPFVLLILFVGPMFLLCSAFTVKFEPTALTVHMHTTEAANLTLEGLPALSASSYLRILSDNEKLAQVSKEIQPSEIVDGRWSGSFEVNGIFLGNANIYVELYQPNVNPERGSETLPLTIIRENRAIDHAFTGSVALLVALLYINFGAALDLKKLKGIVRKPIGPIIGFCGQFIVMPLLGFGLGYLIFPDSVEMQLGIFFTGCSPAGGASNIWTVILGGNMDLSITMTSISTIAAFGMMPLWIFTLGKVIFDRGSLEVPYSNLATYVVALIVPLALGLLIQRYLPRVSNILVRILKPLSILLILFIVIFAIVTNLYLFELFSWQIILAGLGLPWLGYVIGYLVAGILGQNHKDRLAIGLETGIQNTGISIFLLRFALPQPQADLTTVVPVSVAIMTPVPLLVYYVILKIHECMAKDRQEALIDGRDISGSIEHGKDSAIISDQLSKYDAVAEGENNKDR</sequence>
<evidence type="ECO:0000256" key="1">
    <source>
        <dbReference type="ARBA" id="ARBA00004141"/>
    </source>
</evidence>
<feature type="transmembrane region" description="Helical" evidence="7">
    <location>
        <begin position="234"/>
        <end position="255"/>
    </location>
</feature>
<comment type="caution">
    <text evidence="9">The sequence shown here is derived from an EMBL/GenBank/DDBJ whole genome shotgun (WGS) entry which is preliminary data.</text>
</comment>
<feature type="transmembrane region" description="Helical" evidence="7">
    <location>
        <begin position="198"/>
        <end position="222"/>
    </location>
</feature>
<organism evidence="9 10">
    <name type="scientific">Pseudolycoriella hygida</name>
    <dbReference type="NCBI Taxonomy" id="35572"/>
    <lineage>
        <taxon>Eukaryota</taxon>
        <taxon>Metazoa</taxon>
        <taxon>Ecdysozoa</taxon>
        <taxon>Arthropoda</taxon>
        <taxon>Hexapoda</taxon>
        <taxon>Insecta</taxon>
        <taxon>Pterygota</taxon>
        <taxon>Neoptera</taxon>
        <taxon>Endopterygota</taxon>
        <taxon>Diptera</taxon>
        <taxon>Nematocera</taxon>
        <taxon>Sciaroidea</taxon>
        <taxon>Sciaridae</taxon>
        <taxon>Pseudolycoriella</taxon>
    </lineage>
</organism>
<evidence type="ECO:0000313" key="10">
    <source>
        <dbReference type="Proteomes" id="UP001151699"/>
    </source>
</evidence>
<name>A0A9Q0S830_9DIPT</name>
<dbReference type="OrthoDB" id="203097at2759"/>
<gene>
    <name evidence="9" type="primary">SLC10A2</name>
    <name evidence="9" type="ORF">Bhyg_01933</name>
</gene>
<dbReference type="PANTHER" id="PTHR10361:SF28">
    <property type="entry name" value="P3 PROTEIN-RELATED"/>
    <property type="match status" value="1"/>
</dbReference>
<keyword evidence="4" id="KW-0813">Transport</keyword>
<evidence type="ECO:0000256" key="7">
    <source>
        <dbReference type="SAM" id="Phobius"/>
    </source>
</evidence>
<dbReference type="AlphaFoldDB" id="A0A9Q0S830"/>
<keyword evidence="10" id="KW-1185">Reference proteome</keyword>
<dbReference type="EMBL" id="WJQU01000001">
    <property type="protein sequence ID" value="KAJ6646720.1"/>
    <property type="molecule type" value="Genomic_DNA"/>
</dbReference>
<keyword evidence="3 7" id="KW-0812">Transmembrane</keyword>
<dbReference type="InterPro" id="IPR004710">
    <property type="entry name" value="Bilac:Na_transpt"/>
</dbReference>
<feature type="chain" id="PRO_5040388419" evidence="8">
    <location>
        <begin position="25"/>
        <end position="463"/>
    </location>
</feature>
<evidence type="ECO:0000256" key="2">
    <source>
        <dbReference type="ARBA" id="ARBA00006528"/>
    </source>
</evidence>
<feature type="transmembrane region" description="Helical" evidence="7">
    <location>
        <begin position="327"/>
        <end position="347"/>
    </location>
</feature>